<dbReference type="EMBL" id="VSSQ01075915">
    <property type="protein sequence ID" value="MPN26403.1"/>
    <property type="molecule type" value="Genomic_DNA"/>
</dbReference>
<evidence type="ECO:0000313" key="1">
    <source>
        <dbReference type="EMBL" id="MPN26403.1"/>
    </source>
</evidence>
<dbReference type="AlphaFoldDB" id="A0A645GRZ9"/>
<protein>
    <submittedName>
        <fullName evidence="1">Uncharacterized protein</fullName>
    </submittedName>
</protein>
<reference evidence="1" key="1">
    <citation type="submission" date="2019-08" db="EMBL/GenBank/DDBJ databases">
        <authorList>
            <person name="Kucharzyk K."/>
            <person name="Murdoch R.W."/>
            <person name="Higgins S."/>
            <person name="Loffler F."/>
        </authorList>
    </citation>
    <scope>NUCLEOTIDE SEQUENCE</scope>
</reference>
<organism evidence="1">
    <name type="scientific">bioreactor metagenome</name>
    <dbReference type="NCBI Taxonomy" id="1076179"/>
    <lineage>
        <taxon>unclassified sequences</taxon>
        <taxon>metagenomes</taxon>
        <taxon>ecological metagenomes</taxon>
    </lineage>
</organism>
<gene>
    <name evidence="1" type="ORF">SDC9_173827</name>
</gene>
<accession>A0A645GRZ9</accession>
<comment type="caution">
    <text evidence="1">The sequence shown here is derived from an EMBL/GenBank/DDBJ whole genome shotgun (WGS) entry which is preliminary data.</text>
</comment>
<name>A0A645GRZ9_9ZZZZ</name>
<proteinExistence type="predicted"/>
<sequence length="174" mass="18281">MPVVRLEVGEDRRQAGLDAFDRQRLEDHAGGERQHLFRRHAEQFADRFAGLAGGLAAGLAGAGVGDAGVDHQSADFLAARQMLAAELDRRRAEAVLGEHAGDRATGVKGDQRQVAAVLLADLGLGDAEADAGHGVKLIGGRGSVIDGHGKGSNSIKAPRRVPWIGLLEFQDSLP</sequence>